<sequence>MREIKQPFVNKKTDKSMFLDKMYGGNRKEIITMDHIRRNIKFLFRDIARGSVSNPKFEEVLKTDARILQYALDMLAFDIRKANIILLGIKIAGTELYTQSGDFGLVNEVANETNAKMIMYQIMYNGITNYIQTGDFTQIRSIGMTLNNSFNRKYQSVFF</sequence>
<name>A0A8S5TGS9_9CAUD</name>
<reference evidence="1" key="1">
    <citation type="journal article" date="2021" name="Proc. Natl. Acad. Sci. U.S.A.">
        <title>A Catalog of Tens of Thousands of Viruses from Human Metagenomes Reveals Hidden Associations with Chronic Diseases.</title>
        <authorList>
            <person name="Tisza M.J."/>
            <person name="Buck C.B."/>
        </authorList>
    </citation>
    <scope>NUCLEOTIDE SEQUENCE</scope>
    <source>
        <strain evidence="1">CtIty1</strain>
    </source>
</reference>
<protein>
    <submittedName>
        <fullName evidence="1">Uncharacterized protein</fullName>
    </submittedName>
</protein>
<evidence type="ECO:0000313" key="1">
    <source>
        <dbReference type="EMBL" id="DAF62352.1"/>
    </source>
</evidence>
<accession>A0A8S5TGS9</accession>
<proteinExistence type="predicted"/>
<dbReference type="EMBL" id="BK032823">
    <property type="protein sequence ID" value="DAF62352.1"/>
    <property type="molecule type" value="Genomic_DNA"/>
</dbReference>
<organism evidence="1">
    <name type="scientific">Myoviridae sp. ctIty1</name>
    <dbReference type="NCBI Taxonomy" id="2827673"/>
    <lineage>
        <taxon>Viruses</taxon>
        <taxon>Duplodnaviria</taxon>
        <taxon>Heunggongvirae</taxon>
        <taxon>Uroviricota</taxon>
        <taxon>Caudoviricetes</taxon>
    </lineage>
</organism>